<dbReference type="Pfam" id="PF00578">
    <property type="entry name" value="AhpC-TSA"/>
    <property type="match status" value="1"/>
</dbReference>
<dbReference type="CDD" id="cd03017">
    <property type="entry name" value="PRX_BCP"/>
    <property type="match status" value="1"/>
</dbReference>
<dbReference type="InterPro" id="IPR036249">
    <property type="entry name" value="Thioredoxin-like_sf"/>
</dbReference>
<dbReference type="InterPro" id="IPR000866">
    <property type="entry name" value="AhpC/TSA"/>
</dbReference>
<dbReference type="STRING" id="1391654.AKJ09_00718"/>
<keyword evidence="8" id="KW-0676">Redox-active center</keyword>
<dbReference type="InterPro" id="IPR013766">
    <property type="entry name" value="Thioredoxin_domain"/>
</dbReference>
<organism evidence="16 17">
    <name type="scientific">Labilithrix luteola</name>
    <dbReference type="NCBI Taxonomy" id="1391654"/>
    <lineage>
        <taxon>Bacteria</taxon>
        <taxon>Pseudomonadati</taxon>
        <taxon>Myxococcota</taxon>
        <taxon>Polyangia</taxon>
        <taxon>Polyangiales</taxon>
        <taxon>Labilitrichaceae</taxon>
        <taxon>Labilithrix</taxon>
    </lineage>
</organism>
<feature type="chain" id="PRO_5005465670" description="thioredoxin-dependent peroxiredoxin" evidence="14">
    <location>
        <begin position="19"/>
        <end position="202"/>
    </location>
</feature>
<dbReference type="InterPro" id="IPR050924">
    <property type="entry name" value="Peroxiredoxin_BCP/PrxQ"/>
</dbReference>
<dbReference type="GO" id="GO:0034599">
    <property type="term" value="P:cellular response to oxidative stress"/>
    <property type="evidence" value="ECO:0007669"/>
    <property type="project" value="TreeGrafter"/>
</dbReference>
<name>A0A0K1PLR4_9BACT</name>
<dbReference type="GO" id="GO:0005737">
    <property type="term" value="C:cytoplasm"/>
    <property type="evidence" value="ECO:0007669"/>
    <property type="project" value="TreeGrafter"/>
</dbReference>
<comment type="similarity">
    <text evidence="10">Belongs to the peroxiredoxin family. BCP/PrxQ subfamily.</text>
</comment>
<keyword evidence="6" id="KW-0560">Oxidoreductase</keyword>
<evidence type="ECO:0000256" key="1">
    <source>
        <dbReference type="ARBA" id="ARBA00003330"/>
    </source>
</evidence>
<dbReference type="GO" id="GO:0008379">
    <property type="term" value="F:thioredoxin peroxidase activity"/>
    <property type="evidence" value="ECO:0007669"/>
    <property type="project" value="TreeGrafter"/>
</dbReference>
<evidence type="ECO:0000259" key="15">
    <source>
        <dbReference type="PROSITE" id="PS51352"/>
    </source>
</evidence>
<protein>
    <recommendedName>
        <fullName evidence="3">thioredoxin-dependent peroxiredoxin</fullName>
        <ecNumber evidence="3">1.11.1.24</ecNumber>
    </recommendedName>
    <alternativeName>
        <fullName evidence="9">Thioredoxin peroxidase</fullName>
    </alternativeName>
    <alternativeName>
        <fullName evidence="11">Thioredoxin-dependent peroxiredoxin Bcp</fullName>
    </alternativeName>
</protein>
<dbReference type="EC" id="1.11.1.24" evidence="3"/>
<evidence type="ECO:0000256" key="5">
    <source>
        <dbReference type="ARBA" id="ARBA00022862"/>
    </source>
</evidence>
<dbReference type="GO" id="GO:0045454">
    <property type="term" value="P:cell redox homeostasis"/>
    <property type="evidence" value="ECO:0007669"/>
    <property type="project" value="TreeGrafter"/>
</dbReference>
<feature type="region of interest" description="Disordered" evidence="13">
    <location>
        <begin position="18"/>
        <end position="65"/>
    </location>
</feature>
<dbReference type="Proteomes" id="UP000064967">
    <property type="component" value="Chromosome"/>
</dbReference>
<dbReference type="PANTHER" id="PTHR42801:SF4">
    <property type="entry name" value="AHPC_TSA FAMILY PROTEIN"/>
    <property type="match status" value="1"/>
</dbReference>
<dbReference type="AlphaFoldDB" id="A0A0K1PLR4"/>
<accession>A0A0K1PLR4</accession>
<evidence type="ECO:0000256" key="2">
    <source>
        <dbReference type="ARBA" id="ARBA00011245"/>
    </source>
</evidence>
<keyword evidence="7" id="KW-1015">Disulfide bond</keyword>
<dbReference type="PATRIC" id="fig|1391654.3.peg.726"/>
<comment type="catalytic activity">
    <reaction evidence="12">
        <text>a hydroperoxide + [thioredoxin]-dithiol = an alcohol + [thioredoxin]-disulfide + H2O</text>
        <dbReference type="Rhea" id="RHEA:62620"/>
        <dbReference type="Rhea" id="RHEA-COMP:10698"/>
        <dbReference type="Rhea" id="RHEA-COMP:10700"/>
        <dbReference type="ChEBI" id="CHEBI:15377"/>
        <dbReference type="ChEBI" id="CHEBI:29950"/>
        <dbReference type="ChEBI" id="CHEBI:30879"/>
        <dbReference type="ChEBI" id="CHEBI:35924"/>
        <dbReference type="ChEBI" id="CHEBI:50058"/>
        <dbReference type="EC" id="1.11.1.24"/>
    </reaction>
</comment>
<evidence type="ECO:0000256" key="14">
    <source>
        <dbReference type="SAM" id="SignalP"/>
    </source>
</evidence>
<gene>
    <name evidence="16" type="ORF">AKJ09_00718</name>
</gene>
<evidence type="ECO:0000256" key="11">
    <source>
        <dbReference type="ARBA" id="ARBA00042639"/>
    </source>
</evidence>
<evidence type="ECO:0000256" key="3">
    <source>
        <dbReference type="ARBA" id="ARBA00013017"/>
    </source>
</evidence>
<proteinExistence type="inferred from homology"/>
<keyword evidence="4 16" id="KW-0575">Peroxidase</keyword>
<comment type="function">
    <text evidence="1">Thiol-specific peroxidase that catalyzes the reduction of hydrogen peroxide and organic hydroperoxides to water and alcohols, respectively. Plays a role in cell protection against oxidative stress by detoxifying peroxides and as sensor of hydrogen peroxide-mediated signaling events.</text>
</comment>
<evidence type="ECO:0000256" key="7">
    <source>
        <dbReference type="ARBA" id="ARBA00023157"/>
    </source>
</evidence>
<evidence type="ECO:0000256" key="13">
    <source>
        <dbReference type="SAM" id="MobiDB-lite"/>
    </source>
</evidence>
<evidence type="ECO:0000256" key="6">
    <source>
        <dbReference type="ARBA" id="ARBA00023002"/>
    </source>
</evidence>
<evidence type="ECO:0000256" key="12">
    <source>
        <dbReference type="ARBA" id="ARBA00049091"/>
    </source>
</evidence>
<keyword evidence="5" id="KW-0049">Antioxidant</keyword>
<dbReference type="FunFam" id="3.40.30.10:FF:000007">
    <property type="entry name" value="Thioredoxin-dependent thiol peroxidase"/>
    <property type="match status" value="1"/>
</dbReference>
<dbReference type="EMBL" id="CP012333">
    <property type="protein sequence ID" value="AKU94054.1"/>
    <property type="molecule type" value="Genomic_DNA"/>
</dbReference>
<feature type="compositionally biased region" description="Low complexity" evidence="13">
    <location>
        <begin position="19"/>
        <end position="34"/>
    </location>
</feature>
<sequence length="202" mass="21093">MFAPSLALLALLVTSACGPSPSTSSPSTTAPVTSDGTISLRPAAGQAIPGPDGGAAPEVTVGKPPPDFEALSHDGEYLRLSALKGKPVVLYFYPRDETPTCTKEACSFRDAWKNLSKTGAVLIGISTDDLDAHRKFAAHYQLPFQLVSDANGSIAAAYGVPNRGGFLARQTFVIGSDGNVKNIYRTVDVTNHATEVLADLSS</sequence>
<evidence type="ECO:0000256" key="10">
    <source>
        <dbReference type="ARBA" id="ARBA00038489"/>
    </source>
</evidence>
<dbReference type="KEGG" id="llu:AKJ09_00718"/>
<feature type="signal peptide" evidence="14">
    <location>
        <begin position="1"/>
        <end position="18"/>
    </location>
</feature>
<dbReference type="PROSITE" id="PS51352">
    <property type="entry name" value="THIOREDOXIN_2"/>
    <property type="match status" value="1"/>
</dbReference>
<dbReference type="SUPFAM" id="SSF52833">
    <property type="entry name" value="Thioredoxin-like"/>
    <property type="match status" value="1"/>
</dbReference>
<dbReference type="PANTHER" id="PTHR42801">
    <property type="entry name" value="THIOREDOXIN-DEPENDENT PEROXIDE REDUCTASE"/>
    <property type="match status" value="1"/>
</dbReference>
<keyword evidence="17" id="KW-1185">Reference proteome</keyword>
<evidence type="ECO:0000256" key="4">
    <source>
        <dbReference type="ARBA" id="ARBA00022559"/>
    </source>
</evidence>
<feature type="domain" description="Thioredoxin" evidence="15">
    <location>
        <begin position="59"/>
        <end position="202"/>
    </location>
</feature>
<reference evidence="16 17" key="1">
    <citation type="submission" date="2015-08" db="EMBL/GenBank/DDBJ databases">
        <authorList>
            <person name="Babu N.S."/>
            <person name="Beckwith C.J."/>
            <person name="Beseler K.G."/>
            <person name="Brison A."/>
            <person name="Carone J.V."/>
            <person name="Caskin T.P."/>
            <person name="Diamond M."/>
            <person name="Durham M.E."/>
            <person name="Foxe J.M."/>
            <person name="Go M."/>
            <person name="Henderson B.A."/>
            <person name="Jones I.B."/>
            <person name="McGettigan J.A."/>
            <person name="Micheletti S.J."/>
            <person name="Nasrallah M.E."/>
            <person name="Ortiz D."/>
            <person name="Piller C.R."/>
            <person name="Privatt S.R."/>
            <person name="Schneider S.L."/>
            <person name="Sharp S."/>
            <person name="Smith T.C."/>
            <person name="Stanton J.D."/>
            <person name="Ullery H.E."/>
            <person name="Wilson R.J."/>
            <person name="Serrano M.G."/>
            <person name="Buck G."/>
            <person name="Lee V."/>
            <person name="Wang Y."/>
            <person name="Carvalho R."/>
            <person name="Voegtly L."/>
            <person name="Shi R."/>
            <person name="Duckworth R."/>
            <person name="Johnson A."/>
            <person name="Loviza R."/>
            <person name="Walstead R."/>
            <person name="Shah Z."/>
            <person name="Kiflezghi M."/>
            <person name="Wade K."/>
            <person name="Ball S.L."/>
            <person name="Bradley K.W."/>
            <person name="Asai D.J."/>
            <person name="Bowman C.A."/>
            <person name="Russell D.A."/>
            <person name="Pope W.H."/>
            <person name="Jacobs-Sera D."/>
            <person name="Hendrix R.W."/>
            <person name="Hatfull G.F."/>
        </authorList>
    </citation>
    <scope>NUCLEOTIDE SEQUENCE [LARGE SCALE GENOMIC DNA]</scope>
    <source>
        <strain evidence="16 17">DSM 27648</strain>
    </source>
</reference>
<evidence type="ECO:0000256" key="9">
    <source>
        <dbReference type="ARBA" id="ARBA00032824"/>
    </source>
</evidence>
<comment type="subunit">
    <text evidence="2">Monomer.</text>
</comment>
<keyword evidence="14" id="KW-0732">Signal</keyword>
<dbReference type="Gene3D" id="3.40.30.10">
    <property type="entry name" value="Glutaredoxin"/>
    <property type="match status" value="1"/>
</dbReference>
<evidence type="ECO:0000256" key="8">
    <source>
        <dbReference type="ARBA" id="ARBA00023284"/>
    </source>
</evidence>
<evidence type="ECO:0000313" key="17">
    <source>
        <dbReference type="Proteomes" id="UP000064967"/>
    </source>
</evidence>
<evidence type="ECO:0000313" key="16">
    <source>
        <dbReference type="EMBL" id="AKU94054.1"/>
    </source>
</evidence>